<dbReference type="AlphaFoldDB" id="F2PLW4"/>
<evidence type="ECO:0000313" key="3">
    <source>
        <dbReference type="Proteomes" id="UP000009169"/>
    </source>
</evidence>
<feature type="signal peptide" evidence="1">
    <location>
        <begin position="1"/>
        <end position="17"/>
    </location>
</feature>
<evidence type="ECO:0000313" key="2">
    <source>
        <dbReference type="EMBL" id="EGE02882.1"/>
    </source>
</evidence>
<evidence type="ECO:0000256" key="1">
    <source>
        <dbReference type="SAM" id="SignalP"/>
    </source>
</evidence>
<dbReference type="Proteomes" id="UP000009169">
    <property type="component" value="Unassembled WGS sequence"/>
</dbReference>
<sequence>MIAPKLAALLLISSVIAGVIERQENRDAVGYTRVRCSGRARPISLDSCIGRYPEEGDGIESISVPDNIICQTYSDLECGGEEVNVYHSACINLAAGDLALRCILA</sequence>
<dbReference type="HOGENOM" id="CLU_176482_0_0_1"/>
<evidence type="ECO:0008006" key="4">
    <source>
        <dbReference type="Google" id="ProtNLM"/>
    </source>
</evidence>
<feature type="chain" id="PRO_5003287958" description="Cyanovirin-N domain-containing protein" evidence="1">
    <location>
        <begin position="18"/>
        <end position="105"/>
    </location>
</feature>
<dbReference type="eggNOG" id="ENOG502RQ9N">
    <property type="taxonomic scope" value="Eukaryota"/>
</dbReference>
<gene>
    <name evidence="2" type="ORF">TEQG_01920</name>
</gene>
<dbReference type="VEuPathDB" id="FungiDB:TEQG_01920"/>
<name>F2PLW4_TRIEC</name>
<proteinExistence type="predicted"/>
<reference evidence="3" key="1">
    <citation type="journal article" date="2012" name="MBio">
        <title>Comparative genome analysis of Trichophyton rubrum and related dermatophytes reveals candidate genes involved in infection.</title>
        <authorList>
            <person name="Martinez D.A."/>
            <person name="Oliver B.G."/>
            <person name="Graeser Y."/>
            <person name="Goldberg J.M."/>
            <person name="Li W."/>
            <person name="Martinez-Rossi N.M."/>
            <person name="Monod M."/>
            <person name="Shelest E."/>
            <person name="Barton R.C."/>
            <person name="Birch E."/>
            <person name="Brakhage A.A."/>
            <person name="Chen Z."/>
            <person name="Gurr S.J."/>
            <person name="Heiman D."/>
            <person name="Heitman J."/>
            <person name="Kosti I."/>
            <person name="Rossi A."/>
            <person name="Saif S."/>
            <person name="Samalova M."/>
            <person name="Saunders C.W."/>
            <person name="Shea T."/>
            <person name="Summerbell R.C."/>
            <person name="Xu J."/>
            <person name="Young S."/>
            <person name="Zeng Q."/>
            <person name="Birren B.W."/>
            <person name="Cuomo C.A."/>
            <person name="White T.C."/>
        </authorList>
    </citation>
    <scope>NUCLEOTIDE SEQUENCE [LARGE SCALE GENOMIC DNA]</scope>
    <source>
        <strain evidence="3">ATCC MYA-4606 / CBS 127.97</strain>
    </source>
</reference>
<accession>F2PLW4</accession>
<dbReference type="EMBL" id="DS995724">
    <property type="protein sequence ID" value="EGE02882.1"/>
    <property type="molecule type" value="Genomic_DNA"/>
</dbReference>
<organism evidence="2 3">
    <name type="scientific">Trichophyton equinum (strain ATCC MYA-4606 / CBS 127.97)</name>
    <name type="common">Horse ringworm fungus</name>
    <dbReference type="NCBI Taxonomy" id="559882"/>
    <lineage>
        <taxon>Eukaryota</taxon>
        <taxon>Fungi</taxon>
        <taxon>Dikarya</taxon>
        <taxon>Ascomycota</taxon>
        <taxon>Pezizomycotina</taxon>
        <taxon>Eurotiomycetes</taxon>
        <taxon>Eurotiomycetidae</taxon>
        <taxon>Onygenales</taxon>
        <taxon>Arthrodermataceae</taxon>
        <taxon>Trichophyton</taxon>
    </lineage>
</organism>
<keyword evidence="1" id="KW-0732">Signal</keyword>
<keyword evidence="3" id="KW-1185">Reference proteome</keyword>
<protein>
    <recommendedName>
        <fullName evidence="4">Cyanovirin-N domain-containing protein</fullName>
    </recommendedName>
</protein>